<evidence type="ECO:0000313" key="2">
    <source>
        <dbReference type="EMBL" id="RUO26676.1"/>
    </source>
</evidence>
<reference evidence="2 3" key="1">
    <citation type="journal article" date="2011" name="Front. Microbiol.">
        <title>Genomic signatures of strain selection and enhancement in Bacillus atrophaeus var. globigii, a historical biowarfare simulant.</title>
        <authorList>
            <person name="Gibbons H.S."/>
            <person name="Broomall S.M."/>
            <person name="McNew L.A."/>
            <person name="Daligault H."/>
            <person name="Chapman C."/>
            <person name="Bruce D."/>
            <person name="Karavis M."/>
            <person name="Krepps M."/>
            <person name="McGregor P.A."/>
            <person name="Hong C."/>
            <person name="Park K.H."/>
            <person name="Akmal A."/>
            <person name="Feldman A."/>
            <person name="Lin J.S."/>
            <person name="Chang W.E."/>
            <person name="Higgs B.W."/>
            <person name="Demirev P."/>
            <person name="Lindquist J."/>
            <person name="Liem A."/>
            <person name="Fochler E."/>
            <person name="Read T.D."/>
            <person name="Tapia R."/>
            <person name="Johnson S."/>
            <person name="Bishop-Lilly K.A."/>
            <person name="Detter C."/>
            <person name="Han C."/>
            <person name="Sozhamannan S."/>
            <person name="Rosenzweig C.N."/>
            <person name="Skowronski E.W."/>
        </authorList>
    </citation>
    <scope>NUCLEOTIDE SEQUENCE [LARGE SCALE GENOMIC DNA]</scope>
    <source>
        <strain evidence="2 3">MLST1</strain>
    </source>
</reference>
<dbReference type="Proteomes" id="UP000288293">
    <property type="component" value="Unassembled WGS sequence"/>
</dbReference>
<gene>
    <name evidence="2" type="ORF">CWE09_08240</name>
</gene>
<evidence type="ECO:0008006" key="4">
    <source>
        <dbReference type="Google" id="ProtNLM"/>
    </source>
</evidence>
<evidence type="ECO:0000313" key="3">
    <source>
        <dbReference type="Proteomes" id="UP000288293"/>
    </source>
</evidence>
<feature type="transmembrane region" description="Helical" evidence="1">
    <location>
        <begin position="12"/>
        <end position="33"/>
    </location>
</feature>
<protein>
    <recommendedName>
        <fullName evidence="4">Type II secretory pathway component</fullName>
    </recommendedName>
</protein>
<evidence type="ECO:0000256" key="1">
    <source>
        <dbReference type="SAM" id="Phobius"/>
    </source>
</evidence>
<keyword evidence="3" id="KW-1185">Reference proteome</keyword>
<dbReference type="AlphaFoldDB" id="A0A432W9L9"/>
<keyword evidence="1" id="KW-0472">Membrane</keyword>
<dbReference type="OrthoDB" id="5768004at2"/>
<accession>A0A432W9L9</accession>
<proteinExistence type="predicted"/>
<name>A0A432W9L9_9GAMM</name>
<keyword evidence="1" id="KW-0812">Transmembrane</keyword>
<sequence>MFLKQKQQGSSLVIAIFIIVVMSVLAAVLARVLSASSAAIVDEVAGTRALQAANSGAQVFLTDLFPPGTDSASHGACNSGRNIDFNAPGLNNCSARVNCALQDYSDDYGMTHFRITSTGECLTGNREYSRQIIVEAVDGNF</sequence>
<comment type="caution">
    <text evidence="2">The sequence shown here is derived from an EMBL/GenBank/DDBJ whole genome shotgun (WGS) entry which is preliminary data.</text>
</comment>
<organism evidence="2 3">
    <name type="scientific">Aliidiomarina minuta</name>
    <dbReference type="NCBI Taxonomy" id="880057"/>
    <lineage>
        <taxon>Bacteria</taxon>
        <taxon>Pseudomonadati</taxon>
        <taxon>Pseudomonadota</taxon>
        <taxon>Gammaproteobacteria</taxon>
        <taxon>Alteromonadales</taxon>
        <taxon>Idiomarinaceae</taxon>
        <taxon>Aliidiomarina</taxon>
    </lineage>
</organism>
<dbReference type="RefSeq" id="WP_126803486.1">
    <property type="nucleotide sequence ID" value="NZ_PIPL01000001.1"/>
</dbReference>
<keyword evidence="1" id="KW-1133">Transmembrane helix</keyword>
<dbReference type="EMBL" id="PIPL01000001">
    <property type="protein sequence ID" value="RUO26676.1"/>
    <property type="molecule type" value="Genomic_DNA"/>
</dbReference>